<evidence type="ECO:0000256" key="6">
    <source>
        <dbReference type="ARBA" id="ARBA00023136"/>
    </source>
</evidence>
<keyword evidence="3" id="KW-1003">Cell membrane</keyword>
<reference evidence="8" key="1">
    <citation type="submission" date="2020-10" db="EMBL/GenBank/DDBJ databases">
        <authorList>
            <person name="Gilroy R."/>
        </authorList>
    </citation>
    <scope>NUCLEOTIDE SEQUENCE</scope>
    <source>
        <strain evidence="8">10037</strain>
    </source>
</reference>
<proteinExistence type="inferred from homology"/>
<feature type="transmembrane region" description="Helical" evidence="7">
    <location>
        <begin position="115"/>
        <end position="139"/>
    </location>
</feature>
<feature type="transmembrane region" description="Helical" evidence="7">
    <location>
        <begin position="7"/>
        <end position="28"/>
    </location>
</feature>
<dbReference type="Pfam" id="PF02417">
    <property type="entry name" value="Chromate_transp"/>
    <property type="match status" value="1"/>
</dbReference>
<protein>
    <submittedName>
        <fullName evidence="8">Chromate transporter</fullName>
    </submittedName>
</protein>
<dbReference type="Proteomes" id="UP000823597">
    <property type="component" value="Unassembled WGS sequence"/>
</dbReference>
<dbReference type="PANTHER" id="PTHR43663:SF1">
    <property type="entry name" value="CHROMATE TRANSPORTER"/>
    <property type="match status" value="1"/>
</dbReference>
<comment type="subcellular location">
    <subcellularLocation>
        <location evidence="1">Cell membrane</location>
        <topology evidence="1">Multi-pass membrane protein</topology>
    </subcellularLocation>
</comment>
<dbReference type="InterPro" id="IPR003370">
    <property type="entry name" value="Chromate_transpt"/>
</dbReference>
<accession>A0A9D9I3W8</accession>
<dbReference type="GO" id="GO:0005886">
    <property type="term" value="C:plasma membrane"/>
    <property type="evidence" value="ECO:0007669"/>
    <property type="project" value="UniProtKB-SubCell"/>
</dbReference>
<organism evidence="8 9">
    <name type="scientific">Candidatus Merdivivens pullistercoris</name>
    <dbReference type="NCBI Taxonomy" id="2840873"/>
    <lineage>
        <taxon>Bacteria</taxon>
        <taxon>Pseudomonadati</taxon>
        <taxon>Bacteroidota</taxon>
        <taxon>Bacteroidia</taxon>
        <taxon>Bacteroidales</taxon>
        <taxon>Muribaculaceae</taxon>
        <taxon>Muribaculaceae incertae sedis</taxon>
        <taxon>Candidatus Merdivivens</taxon>
    </lineage>
</organism>
<feature type="transmembrane region" description="Helical" evidence="7">
    <location>
        <begin position="145"/>
        <end position="162"/>
    </location>
</feature>
<dbReference type="AlphaFoldDB" id="A0A9D9I3W8"/>
<keyword evidence="6 7" id="KW-0472">Membrane</keyword>
<evidence type="ECO:0000256" key="1">
    <source>
        <dbReference type="ARBA" id="ARBA00004651"/>
    </source>
</evidence>
<sequence length="184" mass="19847">MIFLELFYTFFLIGLFTIGGGYAMLSLIQAEVVTKHAWLTEQAFTDIVAISQMTPGPIGINSATFVGYTVVHDLGYSQFVSILGSAATTFALVLPSFIIFFIIIKMVSRFGNSPIYKGVMGILKSAVAGLIGAAAVVLITPENFIDAWSWILFAAAFALSWWGKTNPILIIIGAGVAGFFIYLP</sequence>
<evidence type="ECO:0000256" key="2">
    <source>
        <dbReference type="ARBA" id="ARBA00005262"/>
    </source>
</evidence>
<dbReference type="GO" id="GO:0015109">
    <property type="term" value="F:chromate transmembrane transporter activity"/>
    <property type="evidence" value="ECO:0007669"/>
    <property type="project" value="InterPro"/>
</dbReference>
<evidence type="ECO:0000256" key="4">
    <source>
        <dbReference type="ARBA" id="ARBA00022692"/>
    </source>
</evidence>
<evidence type="ECO:0000313" key="8">
    <source>
        <dbReference type="EMBL" id="MBO8465398.1"/>
    </source>
</evidence>
<name>A0A9D9I3W8_9BACT</name>
<keyword evidence="5 7" id="KW-1133">Transmembrane helix</keyword>
<evidence type="ECO:0000313" key="9">
    <source>
        <dbReference type="Proteomes" id="UP000823597"/>
    </source>
</evidence>
<dbReference type="EMBL" id="JADIME010000055">
    <property type="protein sequence ID" value="MBO8465398.1"/>
    <property type="molecule type" value="Genomic_DNA"/>
</dbReference>
<evidence type="ECO:0000256" key="7">
    <source>
        <dbReference type="SAM" id="Phobius"/>
    </source>
</evidence>
<reference evidence="8" key="2">
    <citation type="journal article" date="2021" name="PeerJ">
        <title>Extensive microbial diversity within the chicken gut microbiome revealed by metagenomics and culture.</title>
        <authorList>
            <person name="Gilroy R."/>
            <person name="Ravi A."/>
            <person name="Getino M."/>
            <person name="Pursley I."/>
            <person name="Horton D.L."/>
            <person name="Alikhan N.F."/>
            <person name="Baker D."/>
            <person name="Gharbi K."/>
            <person name="Hall N."/>
            <person name="Watson M."/>
            <person name="Adriaenssens E.M."/>
            <person name="Foster-Nyarko E."/>
            <person name="Jarju S."/>
            <person name="Secka A."/>
            <person name="Antonio M."/>
            <person name="Oren A."/>
            <person name="Chaudhuri R.R."/>
            <person name="La Ragione R."/>
            <person name="Hildebrand F."/>
            <person name="Pallen M.J."/>
        </authorList>
    </citation>
    <scope>NUCLEOTIDE SEQUENCE</scope>
    <source>
        <strain evidence="8">10037</strain>
    </source>
</reference>
<keyword evidence="4 7" id="KW-0812">Transmembrane</keyword>
<feature type="transmembrane region" description="Helical" evidence="7">
    <location>
        <begin position="167"/>
        <end position="183"/>
    </location>
</feature>
<evidence type="ECO:0000256" key="5">
    <source>
        <dbReference type="ARBA" id="ARBA00022989"/>
    </source>
</evidence>
<comment type="caution">
    <text evidence="8">The sequence shown here is derived from an EMBL/GenBank/DDBJ whole genome shotgun (WGS) entry which is preliminary data.</text>
</comment>
<evidence type="ECO:0000256" key="3">
    <source>
        <dbReference type="ARBA" id="ARBA00022475"/>
    </source>
</evidence>
<gene>
    <name evidence="8" type="ORF">IAB93_05300</name>
</gene>
<comment type="similarity">
    <text evidence="2">Belongs to the chromate ion transporter (CHR) (TC 2.A.51) family.</text>
</comment>
<feature type="transmembrane region" description="Helical" evidence="7">
    <location>
        <begin position="79"/>
        <end position="103"/>
    </location>
</feature>
<dbReference type="PANTHER" id="PTHR43663">
    <property type="entry name" value="CHROMATE TRANSPORT PROTEIN-RELATED"/>
    <property type="match status" value="1"/>
</dbReference>
<dbReference type="InterPro" id="IPR052518">
    <property type="entry name" value="CHR_Transporter"/>
</dbReference>